<keyword evidence="2" id="KW-1185">Reference proteome</keyword>
<feature type="non-terminal residue" evidence="1">
    <location>
        <position position="1"/>
    </location>
</feature>
<reference evidence="1" key="1">
    <citation type="submission" date="2021-06" db="EMBL/GenBank/DDBJ databases">
        <authorList>
            <person name="Kallberg Y."/>
            <person name="Tangrot J."/>
            <person name="Rosling A."/>
        </authorList>
    </citation>
    <scope>NUCLEOTIDE SEQUENCE</scope>
    <source>
        <strain evidence="1">MA461A</strain>
    </source>
</reference>
<comment type="caution">
    <text evidence="1">The sequence shown here is derived from an EMBL/GenBank/DDBJ whole genome shotgun (WGS) entry which is preliminary data.</text>
</comment>
<accession>A0ACA9QXB3</accession>
<evidence type="ECO:0000313" key="1">
    <source>
        <dbReference type="EMBL" id="CAG8768085.1"/>
    </source>
</evidence>
<proteinExistence type="predicted"/>
<sequence length="510" mass="58204">DNSLDTNEPIPLSDNSANRRNLPSGPQFKLDLQFFAVSKTKKTTKIAPQFRQKRLKKFEEDLKLAAQYAQRLIEENQNLRIENEELNREVKNLKERNEADGNHLIEREEEVEKLNRQVRELSESISKLNIRNGSIPTLERELEEKEEAIARLEETITTLQGENEAYERAVKQATEGFHAKNREIAARESDIKSLEDELEKRDNEIKRLKKINERQAKEITELKEEKEDLTQKWETSEVKLADQTKGRLSIIEESNNNLKAENEALKRDLFSRLARPSLSSQTSSMRSNYVPESRPVSRATSYIEGLDIEIDESSPYYCKHCGQLKNNLGSILNDPRNYELPTTPDESRSEKEEKSHHNSAPRVRGPSDESSYYAESPTNSMLIEDTASTSHLDDLLKETASIYQLEKELKKQLTRAKFAGNTDSVNEINSLSKSFENVSLEYENLKLAEDNSSPNEETSENKLSEAAPIVIVSDENTPTTPENIPLIPRAKEMEEIAAQAAELTDPAKND</sequence>
<protein>
    <submittedName>
        <fullName evidence="1">12412_t:CDS:1</fullName>
    </submittedName>
</protein>
<dbReference type="EMBL" id="CAJVQC010039262">
    <property type="protein sequence ID" value="CAG8768085.1"/>
    <property type="molecule type" value="Genomic_DNA"/>
</dbReference>
<dbReference type="Proteomes" id="UP000789920">
    <property type="component" value="Unassembled WGS sequence"/>
</dbReference>
<evidence type="ECO:0000313" key="2">
    <source>
        <dbReference type="Proteomes" id="UP000789920"/>
    </source>
</evidence>
<gene>
    <name evidence="1" type="ORF">RPERSI_LOCUS16055</name>
</gene>
<organism evidence="1 2">
    <name type="scientific">Racocetra persica</name>
    <dbReference type="NCBI Taxonomy" id="160502"/>
    <lineage>
        <taxon>Eukaryota</taxon>
        <taxon>Fungi</taxon>
        <taxon>Fungi incertae sedis</taxon>
        <taxon>Mucoromycota</taxon>
        <taxon>Glomeromycotina</taxon>
        <taxon>Glomeromycetes</taxon>
        <taxon>Diversisporales</taxon>
        <taxon>Gigasporaceae</taxon>
        <taxon>Racocetra</taxon>
    </lineage>
</organism>
<name>A0ACA9QXB3_9GLOM</name>